<dbReference type="InterPro" id="IPR036388">
    <property type="entry name" value="WH-like_DNA-bd_sf"/>
</dbReference>
<evidence type="ECO:0000313" key="3">
    <source>
        <dbReference type="Proteomes" id="UP000606044"/>
    </source>
</evidence>
<dbReference type="Gene3D" id="1.10.10.10">
    <property type="entry name" value="Winged helix-like DNA-binding domain superfamily/Winged helix DNA-binding domain"/>
    <property type="match status" value="1"/>
</dbReference>
<proteinExistence type="predicted"/>
<evidence type="ECO:0000259" key="1">
    <source>
        <dbReference type="PROSITE" id="PS50043"/>
    </source>
</evidence>
<dbReference type="EMBL" id="BMCT01000001">
    <property type="protein sequence ID" value="GGF54381.1"/>
    <property type="molecule type" value="Genomic_DNA"/>
</dbReference>
<reference evidence="2" key="2">
    <citation type="submission" date="2020-09" db="EMBL/GenBank/DDBJ databases">
        <authorList>
            <person name="Sun Q."/>
            <person name="Sedlacek I."/>
        </authorList>
    </citation>
    <scope>NUCLEOTIDE SEQUENCE</scope>
    <source>
        <strain evidence="2">CCM 7897</strain>
    </source>
</reference>
<dbReference type="AlphaFoldDB" id="A0A917F6R1"/>
<dbReference type="SMART" id="SM00421">
    <property type="entry name" value="HTH_LUXR"/>
    <property type="match status" value="1"/>
</dbReference>
<dbReference type="PROSITE" id="PS50043">
    <property type="entry name" value="HTH_LUXR_2"/>
    <property type="match status" value="1"/>
</dbReference>
<feature type="domain" description="HTH luxR-type" evidence="1">
    <location>
        <begin position="298"/>
        <end position="363"/>
    </location>
</feature>
<dbReference type="SUPFAM" id="SSF46894">
    <property type="entry name" value="C-terminal effector domain of the bipartite response regulators"/>
    <property type="match status" value="1"/>
</dbReference>
<evidence type="ECO:0000313" key="2">
    <source>
        <dbReference type="EMBL" id="GGF54381.1"/>
    </source>
</evidence>
<dbReference type="Pfam" id="PF00196">
    <property type="entry name" value="GerE"/>
    <property type="match status" value="1"/>
</dbReference>
<keyword evidence="3" id="KW-1185">Reference proteome</keyword>
<dbReference type="GO" id="GO:0006355">
    <property type="term" value="P:regulation of DNA-templated transcription"/>
    <property type="evidence" value="ECO:0007669"/>
    <property type="project" value="InterPro"/>
</dbReference>
<comment type="caution">
    <text evidence="2">The sequence shown here is derived from an EMBL/GenBank/DDBJ whole genome shotgun (WGS) entry which is preliminary data.</text>
</comment>
<name>A0A917F6R1_9HYPH</name>
<reference evidence="2" key="1">
    <citation type="journal article" date="2014" name="Int. J. Syst. Evol. Microbiol.">
        <title>Complete genome sequence of Corynebacterium casei LMG S-19264T (=DSM 44701T), isolated from a smear-ripened cheese.</title>
        <authorList>
            <consortium name="US DOE Joint Genome Institute (JGI-PGF)"/>
            <person name="Walter F."/>
            <person name="Albersmeier A."/>
            <person name="Kalinowski J."/>
            <person name="Ruckert C."/>
        </authorList>
    </citation>
    <scope>NUCLEOTIDE SEQUENCE</scope>
    <source>
        <strain evidence="2">CCM 7897</strain>
    </source>
</reference>
<gene>
    <name evidence="2" type="ORF">GCM10007301_12370</name>
</gene>
<sequence length="367" mass="40313">MRFDVGQLDKAFDQLMTAALLPSEWPAVLERIAQASHARGVMIVPVTSRSSGLLATESMGEGLEIYFREGWDKSDYRHRALPQLRRAGVAIEQDYATSDDLNKSGFYQFLNKVGFRHSALVGFRPESDFTCFTFQLDARAEPFSPAEAQVLAGMRERYMLATEIMRSLSNSRADGISHAMELSGTACLFFDRRGAITRVNAAAERFLGTDLRIKGGELASLHATETAMIQKKIRTLLDATPVLQTGLSDPVLVTRLHKRPLALRMQRLGGPLPDIFNLAVGIITVEDLNAVPDPPAAAIQRLLSLSSAEAEVAILLAQGLDTREIAAARQTSDGTTRAQIKSIANKLNLRRQSEISALVARLSKFYP</sequence>
<dbReference type="InterPro" id="IPR000792">
    <property type="entry name" value="Tscrpt_reg_LuxR_C"/>
</dbReference>
<dbReference type="GO" id="GO:0003677">
    <property type="term" value="F:DNA binding"/>
    <property type="evidence" value="ECO:0007669"/>
    <property type="project" value="InterPro"/>
</dbReference>
<accession>A0A917F6R1</accession>
<protein>
    <submittedName>
        <fullName evidence="2">LuxR family transcriptional regulator</fullName>
    </submittedName>
</protein>
<dbReference type="Proteomes" id="UP000606044">
    <property type="component" value="Unassembled WGS sequence"/>
</dbReference>
<dbReference type="InterPro" id="IPR016032">
    <property type="entry name" value="Sig_transdc_resp-reg_C-effctor"/>
</dbReference>
<organism evidence="2 3">
    <name type="scientific">Azorhizobium oxalatiphilum</name>
    <dbReference type="NCBI Taxonomy" id="980631"/>
    <lineage>
        <taxon>Bacteria</taxon>
        <taxon>Pseudomonadati</taxon>
        <taxon>Pseudomonadota</taxon>
        <taxon>Alphaproteobacteria</taxon>
        <taxon>Hyphomicrobiales</taxon>
        <taxon>Xanthobacteraceae</taxon>
        <taxon>Azorhizobium</taxon>
    </lineage>
</organism>